<reference evidence="5 6" key="1">
    <citation type="submission" date="2020-08" db="EMBL/GenBank/DDBJ databases">
        <title>Genomic Encyclopedia of Type Strains, Phase III (KMG-III): the genomes of soil and plant-associated and newly described type strains.</title>
        <authorList>
            <person name="Whitman W."/>
        </authorList>
    </citation>
    <scope>NUCLEOTIDE SEQUENCE [LARGE SCALE GENOMIC DNA]</scope>
    <source>
        <strain evidence="5 6">CECT 8571</strain>
    </source>
</reference>
<dbReference type="SUPFAM" id="SSF51011">
    <property type="entry name" value="Glycosyl hydrolase domain"/>
    <property type="match status" value="1"/>
</dbReference>
<evidence type="ECO:0000256" key="1">
    <source>
        <dbReference type="ARBA" id="ARBA00022801"/>
    </source>
</evidence>
<dbReference type="InterPro" id="IPR013783">
    <property type="entry name" value="Ig-like_fold"/>
</dbReference>
<keyword evidence="2 5" id="KW-0326">Glycosidase</keyword>
<dbReference type="Gene3D" id="2.60.40.10">
    <property type="entry name" value="Immunoglobulins"/>
    <property type="match status" value="1"/>
</dbReference>
<dbReference type="Gene3D" id="3.20.20.80">
    <property type="entry name" value="Glycosidases"/>
    <property type="match status" value="1"/>
</dbReference>
<gene>
    <name evidence="5" type="ORF">FHS30_002844</name>
</gene>
<dbReference type="InterPro" id="IPR006047">
    <property type="entry name" value="GH13_cat_dom"/>
</dbReference>
<dbReference type="PANTHER" id="PTHR10357:SF210">
    <property type="entry name" value="MALTODEXTRIN GLUCOSIDASE"/>
    <property type="match status" value="1"/>
</dbReference>
<proteinExistence type="predicted"/>
<comment type="caution">
    <text evidence="5">The sequence shown here is derived from an EMBL/GenBank/DDBJ whole genome shotgun (WGS) entry which is preliminary data.</text>
</comment>
<dbReference type="InterPro" id="IPR017853">
    <property type="entry name" value="GH"/>
</dbReference>
<dbReference type="EC" id="3.2.1.135" evidence="5"/>
<evidence type="ECO:0000313" key="5">
    <source>
        <dbReference type="EMBL" id="MBB3169631.1"/>
    </source>
</evidence>
<accession>A0A839USF6</accession>
<dbReference type="RefSeq" id="WP_183911131.1">
    <property type="nucleotide sequence ID" value="NZ_JACHXZ010000004.1"/>
</dbReference>
<protein>
    <submittedName>
        <fullName evidence="5">Neopullulanase</fullName>
        <ecNumber evidence="5">3.2.1.135</ecNumber>
    </submittedName>
</protein>
<dbReference type="EMBL" id="JACHXZ010000004">
    <property type="protein sequence ID" value="MBB3169631.1"/>
    <property type="molecule type" value="Genomic_DNA"/>
</dbReference>
<feature type="domain" description="Glycosyl hydrolase family 13 catalytic" evidence="4">
    <location>
        <begin position="136"/>
        <end position="511"/>
    </location>
</feature>
<dbReference type="Pfam" id="PF10438">
    <property type="entry name" value="Cyc-maltodext_C"/>
    <property type="match status" value="1"/>
</dbReference>
<dbReference type="AlphaFoldDB" id="A0A839USF6"/>
<keyword evidence="6" id="KW-1185">Reference proteome</keyword>
<sequence length="621" mass="70109">MKISSAKIATIVALCFMWTPLQSHAGIERVEPPHWWVGMQNTSVELLIYGDNIGAYDVQLASSDTARAKISKRTRTDNPNYLFVTLDIATNAAAGVLTLNFTHPDRATLQHHYELKARQFDPQKHQGFSNRDLIYLLTPDRFANGDPRNDSHPNYRDRLNRADPYGRHGGDLQGIIDHLDYLQSLGVTQLWLNPVVENAMQEASYHGYAGTDFYKVDPRYGSNALYQTLAAQARARGIGLIIDLVPNHSGIDHWWLRDMPAADWVNHGGKFVETNHMRETLQDIHAARADQQAFTDGWFVPTMPDLNQRNPLLANYLTQNAIWWIESAQLSGIRVDTWSYSDKDFLRQWVASILTEYPRLTIVGEEWSTDPNILAYWQRGQKNADGYSTQIPSLFDFPLQADLIASLAEQESWNSGLVKLYRSLSRDRVYADASALTIFADNHDMSRVHTQLGHDPALTRMALTLVATLRGIPQIFYGTEILMANPGTDSHGVIRTDFPGGWSGDKVNAFTGKGLSTEARAMQAYVRQLFSWRKTATAIHTGALRHYAPKDGVYTFFRFNNAERWMIVVNKNATAKMLDTNPLREDLAGYKSATEVFSQRTTPLREGLSLAAKSVTIFRIQ</sequence>
<dbReference type="Pfam" id="PF09087">
    <property type="entry name" value="Cyc-maltodext_N"/>
    <property type="match status" value="1"/>
</dbReference>
<dbReference type="PANTHER" id="PTHR10357">
    <property type="entry name" value="ALPHA-AMYLASE FAMILY MEMBER"/>
    <property type="match status" value="1"/>
</dbReference>
<feature type="signal peptide" evidence="3">
    <location>
        <begin position="1"/>
        <end position="25"/>
    </location>
</feature>
<dbReference type="SMART" id="SM00642">
    <property type="entry name" value="Aamy"/>
    <property type="match status" value="1"/>
</dbReference>
<evidence type="ECO:0000256" key="2">
    <source>
        <dbReference type="ARBA" id="ARBA00023295"/>
    </source>
</evidence>
<evidence type="ECO:0000313" key="6">
    <source>
        <dbReference type="Proteomes" id="UP000559987"/>
    </source>
</evidence>
<dbReference type="SUPFAM" id="SSF51445">
    <property type="entry name" value="(Trans)glycosidases"/>
    <property type="match status" value="1"/>
</dbReference>
<dbReference type="SUPFAM" id="SSF81296">
    <property type="entry name" value="E set domains"/>
    <property type="match status" value="1"/>
</dbReference>
<organism evidence="5 6">
    <name type="scientific">Simiduia aestuariiviva</name>
    <dbReference type="NCBI Taxonomy" id="1510459"/>
    <lineage>
        <taxon>Bacteria</taxon>
        <taxon>Pseudomonadati</taxon>
        <taxon>Pseudomonadota</taxon>
        <taxon>Gammaproteobacteria</taxon>
        <taxon>Cellvibrionales</taxon>
        <taxon>Cellvibrionaceae</taxon>
        <taxon>Simiduia</taxon>
    </lineage>
</organism>
<dbReference type="Pfam" id="PF00128">
    <property type="entry name" value="Alpha-amylase"/>
    <property type="match status" value="1"/>
</dbReference>
<dbReference type="InterPro" id="IPR013780">
    <property type="entry name" value="Glyco_hydro_b"/>
</dbReference>
<dbReference type="InterPro" id="IPR019492">
    <property type="entry name" value="Cyclo-malto-dextrinase_C"/>
</dbReference>
<keyword evidence="3" id="KW-0732">Signal</keyword>
<name>A0A839USF6_9GAMM</name>
<evidence type="ECO:0000256" key="3">
    <source>
        <dbReference type="SAM" id="SignalP"/>
    </source>
</evidence>
<dbReference type="CDD" id="cd11340">
    <property type="entry name" value="AmyAc_bac_CMD_like_3"/>
    <property type="match status" value="1"/>
</dbReference>
<evidence type="ECO:0000259" key="4">
    <source>
        <dbReference type="SMART" id="SM00642"/>
    </source>
</evidence>
<keyword evidence="1 5" id="KW-0378">Hydrolase</keyword>
<dbReference type="InterPro" id="IPR014756">
    <property type="entry name" value="Ig_E-set"/>
</dbReference>
<dbReference type="InterPro" id="IPR015171">
    <property type="entry name" value="Cyc-maltodext_N"/>
</dbReference>
<dbReference type="Proteomes" id="UP000559987">
    <property type="component" value="Unassembled WGS sequence"/>
</dbReference>
<dbReference type="GO" id="GO:0005975">
    <property type="term" value="P:carbohydrate metabolic process"/>
    <property type="evidence" value="ECO:0007669"/>
    <property type="project" value="InterPro"/>
</dbReference>
<dbReference type="Gene3D" id="2.60.40.1180">
    <property type="entry name" value="Golgi alpha-mannosidase II"/>
    <property type="match status" value="1"/>
</dbReference>
<dbReference type="GO" id="GO:0031216">
    <property type="term" value="F:neopullulanase activity"/>
    <property type="evidence" value="ECO:0007669"/>
    <property type="project" value="UniProtKB-EC"/>
</dbReference>
<feature type="chain" id="PRO_5032302963" evidence="3">
    <location>
        <begin position="26"/>
        <end position="621"/>
    </location>
</feature>